<name>A0A5C3QDS7_9AGAR</name>
<feature type="chain" id="PRO_5022688039" evidence="1">
    <location>
        <begin position="22"/>
        <end position="100"/>
    </location>
</feature>
<dbReference type="EMBL" id="ML178840">
    <property type="protein sequence ID" value="TFK98318.1"/>
    <property type="molecule type" value="Genomic_DNA"/>
</dbReference>
<evidence type="ECO:0000313" key="2">
    <source>
        <dbReference type="EMBL" id="TFK98318.1"/>
    </source>
</evidence>
<gene>
    <name evidence="2" type="ORF">BDV98DRAFT_595821</name>
</gene>
<dbReference type="AlphaFoldDB" id="A0A5C3QDS7"/>
<reference evidence="2 3" key="1">
    <citation type="journal article" date="2019" name="Nat. Ecol. Evol.">
        <title>Megaphylogeny resolves global patterns of mushroom evolution.</title>
        <authorList>
            <person name="Varga T."/>
            <person name="Krizsan K."/>
            <person name="Foldi C."/>
            <person name="Dima B."/>
            <person name="Sanchez-Garcia M."/>
            <person name="Sanchez-Ramirez S."/>
            <person name="Szollosi G.J."/>
            <person name="Szarkandi J.G."/>
            <person name="Papp V."/>
            <person name="Albert L."/>
            <person name="Andreopoulos W."/>
            <person name="Angelini C."/>
            <person name="Antonin V."/>
            <person name="Barry K.W."/>
            <person name="Bougher N.L."/>
            <person name="Buchanan P."/>
            <person name="Buyck B."/>
            <person name="Bense V."/>
            <person name="Catcheside P."/>
            <person name="Chovatia M."/>
            <person name="Cooper J."/>
            <person name="Damon W."/>
            <person name="Desjardin D."/>
            <person name="Finy P."/>
            <person name="Geml J."/>
            <person name="Haridas S."/>
            <person name="Hughes K."/>
            <person name="Justo A."/>
            <person name="Karasinski D."/>
            <person name="Kautmanova I."/>
            <person name="Kiss B."/>
            <person name="Kocsube S."/>
            <person name="Kotiranta H."/>
            <person name="LaButti K.M."/>
            <person name="Lechner B.E."/>
            <person name="Liimatainen K."/>
            <person name="Lipzen A."/>
            <person name="Lukacs Z."/>
            <person name="Mihaltcheva S."/>
            <person name="Morgado L.N."/>
            <person name="Niskanen T."/>
            <person name="Noordeloos M.E."/>
            <person name="Ohm R.A."/>
            <person name="Ortiz-Santana B."/>
            <person name="Ovrebo C."/>
            <person name="Racz N."/>
            <person name="Riley R."/>
            <person name="Savchenko A."/>
            <person name="Shiryaev A."/>
            <person name="Soop K."/>
            <person name="Spirin V."/>
            <person name="Szebenyi C."/>
            <person name="Tomsovsky M."/>
            <person name="Tulloss R.E."/>
            <person name="Uehling J."/>
            <person name="Grigoriev I.V."/>
            <person name="Vagvolgyi C."/>
            <person name="Papp T."/>
            <person name="Martin F.M."/>
            <person name="Miettinen O."/>
            <person name="Hibbett D.S."/>
            <person name="Nagy L.G."/>
        </authorList>
    </citation>
    <scope>NUCLEOTIDE SEQUENCE [LARGE SCALE GENOMIC DNA]</scope>
    <source>
        <strain evidence="2 3">CBS 309.79</strain>
    </source>
</reference>
<sequence>MWLATSVFVLVSALLPSVVRAQTNSGQPYSIEGSVLSIVSINFAAAGNLGEWYLQSVTAGSPVLVRPNSKTQAGEFLVLRSGQDVNTYIIRWVKSGCSRG</sequence>
<evidence type="ECO:0000313" key="3">
    <source>
        <dbReference type="Proteomes" id="UP000305067"/>
    </source>
</evidence>
<organism evidence="2 3">
    <name type="scientific">Pterulicium gracile</name>
    <dbReference type="NCBI Taxonomy" id="1884261"/>
    <lineage>
        <taxon>Eukaryota</taxon>
        <taxon>Fungi</taxon>
        <taxon>Dikarya</taxon>
        <taxon>Basidiomycota</taxon>
        <taxon>Agaricomycotina</taxon>
        <taxon>Agaricomycetes</taxon>
        <taxon>Agaricomycetidae</taxon>
        <taxon>Agaricales</taxon>
        <taxon>Pleurotineae</taxon>
        <taxon>Pterulaceae</taxon>
        <taxon>Pterulicium</taxon>
    </lineage>
</organism>
<keyword evidence="3" id="KW-1185">Reference proteome</keyword>
<feature type="signal peptide" evidence="1">
    <location>
        <begin position="1"/>
        <end position="21"/>
    </location>
</feature>
<keyword evidence="1" id="KW-0732">Signal</keyword>
<dbReference type="Proteomes" id="UP000305067">
    <property type="component" value="Unassembled WGS sequence"/>
</dbReference>
<accession>A0A5C3QDS7</accession>
<proteinExistence type="predicted"/>
<evidence type="ECO:0000256" key="1">
    <source>
        <dbReference type="SAM" id="SignalP"/>
    </source>
</evidence>
<protein>
    <submittedName>
        <fullName evidence="2">Uncharacterized protein</fullName>
    </submittedName>
</protein>